<dbReference type="Proteomes" id="UP000029227">
    <property type="component" value="Unassembled WGS sequence"/>
</dbReference>
<dbReference type="InterPro" id="IPR010131">
    <property type="entry name" value="MdtP/NodT-like"/>
</dbReference>
<dbReference type="Gene3D" id="2.20.200.10">
    <property type="entry name" value="Outer membrane efflux proteins (OEP)"/>
    <property type="match status" value="1"/>
</dbReference>
<organism evidence="4 5">
    <name type="scientific">Photobacterium aphoticum</name>
    <dbReference type="NCBI Taxonomy" id="754436"/>
    <lineage>
        <taxon>Bacteria</taxon>
        <taxon>Pseudomonadati</taxon>
        <taxon>Pseudomonadota</taxon>
        <taxon>Gammaproteobacteria</taxon>
        <taxon>Vibrionales</taxon>
        <taxon>Vibrionaceae</taxon>
        <taxon>Photobacterium</taxon>
    </lineage>
</organism>
<comment type="caution">
    <text evidence="4">The sequence shown here is derived from an EMBL/GenBank/DDBJ whole genome shotgun (WGS) entry which is preliminary data.</text>
</comment>
<feature type="transmembrane region" description="Helical" evidence="3">
    <location>
        <begin position="614"/>
        <end position="634"/>
    </location>
</feature>
<dbReference type="InterPro" id="IPR001036">
    <property type="entry name" value="Acrflvin-R"/>
</dbReference>
<dbReference type="SUPFAM" id="SSF56954">
    <property type="entry name" value="Outer membrane efflux proteins (OEP)"/>
    <property type="match status" value="1"/>
</dbReference>
<gene>
    <name evidence="4" type="ORF">JCM19237_5475</name>
</gene>
<dbReference type="Gene3D" id="3.30.2090.10">
    <property type="entry name" value="Multidrug efflux transporter AcrB TolC docking domain, DN and DC subdomains"/>
    <property type="match status" value="1"/>
</dbReference>
<dbReference type="GO" id="GO:0042910">
    <property type="term" value="F:xenobiotic transmembrane transporter activity"/>
    <property type="evidence" value="ECO:0007669"/>
    <property type="project" value="TreeGrafter"/>
</dbReference>
<dbReference type="Gene3D" id="1.20.1600.10">
    <property type="entry name" value="Outer membrane efflux proteins (OEP)"/>
    <property type="match status" value="1"/>
</dbReference>
<dbReference type="InterPro" id="IPR027463">
    <property type="entry name" value="AcrB_DN_DC_subdom"/>
</dbReference>
<dbReference type="PANTHER" id="PTHR32063">
    <property type="match status" value="1"/>
</dbReference>
<evidence type="ECO:0000313" key="5">
    <source>
        <dbReference type="Proteomes" id="UP000029227"/>
    </source>
</evidence>
<dbReference type="InterPro" id="IPR003423">
    <property type="entry name" value="OMP_efflux"/>
</dbReference>
<comment type="subcellular location">
    <subcellularLocation>
        <location evidence="2">Cell outer membrane</location>
        <topology evidence="2">Lipid-anchor</topology>
    </subcellularLocation>
</comment>
<keyword evidence="2 3" id="KW-0812">Transmembrane</keyword>
<feature type="transmembrane region" description="Helical" evidence="3">
    <location>
        <begin position="88"/>
        <end position="106"/>
    </location>
</feature>
<dbReference type="SUPFAM" id="SSF82714">
    <property type="entry name" value="Multidrug efflux transporter AcrB TolC docking domain, DN and DC subdomains"/>
    <property type="match status" value="1"/>
</dbReference>
<dbReference type="PANTHER" id="PTHR32063:SF13">
    <property type="entry name" value="MULTIDRUG EFFLUX PUMP SUBUNIT ACRB-RELATED"/>
    <property type="match status" value="1"/>
</dbReference>
<dbReference type="Gene3D" id="1.20.1640.10">
    <property type="entry name" value="Multidrug efflux transporter AcrB transmembrane domain"/>
    <property type="match status" value="2"/>
</dbReference>
<protein>
    <submittedName>
        <fullName evidence="4">RND efflux system inner membrane transporter CmeB</fullName>
    </submittedName>
</protein>
<dbReference type="FunFam" id="3.30.70.1430:FF:000002">
    <property type="entry name" value="Efflux pump membrane transporter"/>
    <property type="match status" value="1"/>
</dbReference>
<dbReference type="Pfam" id="PF00873">
    <property type="entry name" value="ACR_tran"/>
    <property type="match status" value="1"/>
</dbReference>
<evidence type="ECO:0000256" key="2">
    <source>
        <dbReference type="RuleBase" id="RU362097"/>
    </source>
</evidence>
<feature type="transmembrane region" description="Helical" evidence="3">
    <location>
        <begin position="471"/>
        <end position="489"/>
    </location>
</feature>
<dbReference type="STRING" id="754436.JCM19237_5475"/>
<keyword evidence="2" id="KW-1134">Transmembrane beta strand</keyword>
<comment type="similarity">
    <text evidence="1 2">Belongs to the outer membrane factor (OMF) (TC 1.B.17) family.</text>
</comment>
<dbReference type="EMBL" id="BBMN01000001">
    <property type="protein sequence ID" value="GAL02582.1"/>
    <property type="molecule type" value="Genomic_DNA"/>
</dbReference>
<dbReference type="eggNOG" id="COG0841">
    <property type="taxonomic scope" value="Bacteria"/>
</dbReference>
<dbReference type="PRINTS" id="PR00702">
    <property type="entry name" value="ACRIFLAVINRP"/>
</dbReference>
<dbReference type="GO" id="GO:0009279">
    <property type="term" value="C:cell outer membrane"/>
    <property type="evidence" value="ECO:0007669"/>
    <property type="project" value="UniProtKB-SubCell"/>
</dbReference>
<name>A0A090R4L4_9GAMM</name>
<dbReference type="AlphaFoldDB" id="A0A090R4L4"/>
<feature type="transmembrane region" description="Helical" evidence="3">
    <location>
        <begin position="552"/>
        <end position="577"/>
    </location>
</feature>
<proteinExistence type="inferred from homology"/>
<evidence type="ECO:0000256" key="3">
    <source>
        <dbReference type="SAM" id="Phobius"/>
    </source>
</evidence>
<keyword evidence="2 3" id="KW-0472">Membrane</keyword>
<dbReference type="Gene3D" id="3.30.70.1430">
    <property type="entry name" value="Multidrug efflux transporter AcrB pore domain"/>
    <property type="match status" value="1"/>
</dbReference>
<accession>A0A090R4L4</accession>
<dbReference type="GO" id="GO:0005886">
    <property type="term" value="C:plasma membrane"/>
    <property type="evidence" value="ECO:0007669"/>
    <property type="project" value="TreeGrafter"/>
</dbReference>
<feature type="transmembrane region" description="Helical" evidence="3">
    <location>
        <begin position="421"/>
        <end position="438"/>
    </location>
</feature>
<dbReference type="SUPFAM" id="SSF82693">
    <property type="entry name" value="Multidrug efflux transporter AcrB pore domain, PN1, PN2, PC1 and PC2 subdomains"/>
    <property type="match status" value="2"/>
</dbReference>
<dbReference type="Gene3D" id="3.30.70.1440">
    <property type="entry name" value="Multidrug efflux transporter AcrB pore domain"/>
    <property type="match status" value="1"/>
</dbReference>
<keyword evidence="3" id="KW-1133">Transmembrane helix</keyword>
<keyword evidence="2" id="KW-0564">Palmitate</keyword>
<dbReference type="GO" id="GO:0015562">
    <property type="term" value="F:efflux transmembrane transporter activity"/>
    <property type="evidence" value="ECO:0007669"/>
    <property type="project" value="InterPro"/>
</dbReference>
<evidence type="ECO:0000256" key="1">
    <source>
        <dbReference type="ARBA" id="ARBA00007613"/>
    </source>
</evidence>
<feature type="transmembrane region" description="Helical" evidence="3">
    <location>
        <begin position="23"/>
        <end position="48"/>
    </location>
</feature>
<dbReference type="SUPFAM" id="SSF82866">
    <property type="entry name" value="Multidrug efflux transporter AcrB transmembrane domain"/>
    <property type="match status" value="1"/>
</dbReference>
<feature type="transmembrane region" description="Helical" evidence="3">
    <location>
        <begin position="520"/>
        <end position="540"/>
    </location>
</feature>
<dbReference type="FunFam" id="3.30.2090.10:FF:000002">
    <property type="entry name" value="Efflux pump membrane transporter"/>
    <property type="match status" value="1"/>
</dbReference>
<dbReference type="NCBIfam" id="TIGR01845">
    <property type="entry name" value="outer_NodT"/>
    <property type="match status" value="1"/>
</dbReference>
<dbReference type="Pfam" id="PF02321">
    <property type="entry name" value="OEP"/>
    <property type="match status" value="2"/>
</dbReference>
<dbReference type="eggNOG" id="COG1538">
    <property type="taxonomic scope" value="Bacteria"/>
</dbReference>
<reference evidence="4 5" key="1">
    <citation type="journal article" date="2014" name="Genome Announc.">
        <title>Draft Genome Sequences of Two Vibrionaceae Species, Vibrio ponticus C121 and Photobacterium aphoticum C119, Isolated as Coral Reef Microbiota.</title>
        <authorList>
            <person name="Al-saari N."/>
            <person name="Meirelles P.M."/>
            <person name="Mino S."/>
            <person name="Suda W."/>
            <person name="Oshima K."/>
            <person name="Hattori M."/>
            <person name="Ohkuma M."/>
            <person name="Thompson F.L."/>
            <person name="Gomez-Gil B."/>
            <person name="Sawabe T."/>
            <person name="Sawabe T."/>
        </authorList>
    </citation>
    <scope>NUCLEOTIDE SEQUENCE [LARGE SCALE GENOMIC DNA]</scope>
    <source>
        <strain evidence="4 5">JCM 19237</strain>
    </source>
</reference>
<evidence type="ECO:0000313" key="4">
    <source>
        <dbReference type="EMBL" id="GAL02582.1"/>
    </source>
</evidence>
<keyword evidence="2" id="KW-0449">Lipoprotein</keyword>
<sequence>MCGICSHGVFAGSTGAIYRQFSITIVTAVALSVMVAIILTPTLCISLLKTTDGHKDTGFAGWFNRNFDKATSKYTNAVTFITHRSVRFLLIYLGIGAVMALLFLRLPSGFLPDEDQGVMMSMVQLPSGSTQGQTLEILDQVEDYFLEKEQKNVQSVFSVAGFSFAGSGANTGMMFVSLKDWDERTEPQDKVNAIVRRAMGAFTQIPEALIFAFAPPAIMELGNATGFDMFLQDRSSMGHEAMINARNQLLGMAAQSPLLTAVRPNGLDDTPQYHIKIDQLKARALGVAINDINNTLGIAFGSRYVNDFVDRGRVKQVYVQAYTPFRMNPEDIMEWKVRNKDGDLVAMRVFSEGEWTYGSPRLERYNGTSAMEILGEPAPGVSTGDAMLEMEKLVSQLPAGVGVEWTGMSYQERISSGQAPLLYALSILIVFLCLAALYESWAVPFSVILIIPLGILGAVSATLLFGLDNDVYFQVGLLTTIGLASKNAIMIVEFAKSYHDAGEDIYHAAIHAAKIRLRPILMTSLAFGMGVVPLAISNGAGSGAQNAVGTGVVGGVITATFLGIFFIPLFFVVVTLFSMAKIHNQIRGLNPRGLNPVMIQASTSRIRSQVMTNLSGVALSIAVAISVAGCVNFIPDYERGALPVEQDWPVQPNATNSANYSIYTATNNTSSTSPLVLSSEAVPGRYPATQTQSQTQTQARTSPVAPKAVTVEQDWRLFVQNPKIQQVVELALDNNRDVRIALLNIQRAEALFGIQRANRLPNIDATAGAANQRIPENANNGNSTISRQYSVDLGITSYEIDFWGRIASLEQQALEQYLATIEARKNTQLSLVSSVIEAYLTLLADQYLLQLAKDTLTLQQDSLNLTQKSLNSGVATGLDVAQAQTTVATALKDVARFTSQVNVDINALTTLVGTRIPTDLLPKQAEQIQFAPIQVGMPSTVLLRRPDILALEHQLIGANANIGAARAAYFPAISLTATGGLLSASADDLFSDDSLSWTFTPTLVLPIFRWGELDAQLDVARTDQQIALNQYEKAIQTAFREVADALANQATLKDQVAAQQMLVDATGESFRLSNLRFDEGSMTISRCLIHNVRSTPHSKS</sequence>
<feature type="transmembrane region" description="Helical" evidence="3">
    <location>
        <begin position="445"/>
        <end position="465"/>
    </location>
</feature>